<evidence type="ECO:0000256" key="2">
    <source>
        <dbReference type="SAM" id="SignalP"/>
    </source>
</evidence>
<comment type="caution">
    <text evidence="3">The sequence shown here is derived from an EMBL/GenBank/DDBJ whole genome shotgun (WGS) entry which is preliminary data.</text>
</comment>
<feature type="region of interest" description="Disordered" evidence="1">
    <location>
        <begin position="122"/>
        <end position="141"/>
    </location>
</feature>
<dbReference type="AlphaFoldDB" id="A0AAD4DEF2"/>
<dbReference type="Proteomes" id="UP001194580">
    <property type="component" value="Unassembled WGS sequence"/>
</dbReference>
<keyword evidence="2" id="KW-0732">Signal</keyword>
<reference evidence="3" key="1">
    <citation type="journal article" date="2020" name="Fungal Divers.">
        <title>Resolving the Mortierellaceae phylogeny through synthesis of multi-gene phylogenetics and phylogenomics.</title>
        <authorList>
            <person name="Vandepol N."/>
            <person name="Liber J."/>
            <person name="Desiro A."/>
            <person name="Na H."/>
            <person name="Kennedy M."/>
            <person name="Barry K."/>
            <person name="Grigoriev I.V."/>
            <person name="Miller A.N."/>
            <person name="O'Donnell K."/>
            <person name="Stajich J.E."/>
            <person name="Bonito G."/>
        </authorList>
    </citation>
    <scope>NUCLEOTIDE SEQUENCE</scope>
    <source>
        <strain evidence="3">NRRL 28262</strain>
    </source>
</reference>
<evidence type="ECO:0000313" key="3">
    <source>
        <dbReference type="EMBL" id="KAG0274452.1"/>
    </source>
</evidence>
<keyword evidence="4" id="KW-1185">Reference proteome</keyword>
<sequence>MTPKAAILLLYTVSPGLIRVFAANTTTECTIMATSESESEGDDDDDDDLVGDEDDDTETNNINVQVLDSPQCRLTRPAPAHLADTGSSASNNITLDSSVPRTQPQMEMIHRPVEMTSIIALSSTPSPSTATVATGTFSPQP</sequence>
<dbReference type="EMBL" id="JAAAIL010000601">
    <property type="protein sequence ID" value="KAG0274452.1"/>
    <property type="molecule type" value="Genomic_DNA"/>
</dbReference>
<protein>
    <recommendedName>
        <fullName evidence="5">Secreted protein</fullName>
    </recommendedName>
</protein>
<evidence type="ECO:0008006" key="5">
    <source>
        <dbReference type="Google" id="ProtNLM"/>
    </source>
</evidence>
<evidence type="ECO:0000256" key="1">
    <source>
        <dbReference type="SAM" id="MobiDB-lite"/>
    </source>
</evidence>
<organism evidence="3 4">
    <name type="scientific">Linnemannia exigua</name>
    <dbReference type="NCBI Taxonomy" id="604196"/>
    <lineage>
        <taxon>Eukaryota</taxon>
        <taxon>Fungi</taxon>
        <taxon>Fungi incertae sedis</taxon>
        <taxon>Mucoromycota</taxon>
        <taxon>Mortierellomycotina</taxon>
        <taxon>Mortierellomycetes</taxon>
        <taxon>Mortierellales</taxon>
        <taxon>Mortierellaceae</taxon>
        <taxon>Linnemannia</taxon>
    </lineage>
</organism>
<feature type="compositionally biased region" description="Polar residues" evidence="1">
    <location>
        <begin position="85"/>
        <end position="100"/>
    </location>
</feature>
<feature type="chain" id="PRO_5041984260" description="Secreted protein" evidence="2">
    <location>
        <begin position="23"/>
        <end position="141"/>
    </location>
</feature>
<feature type="signal peptide" evidence="2">
    <location>
        <begin position="1"/>
        <end position="22"/>
    </location>
</feature>
<proteinExistence type="predicted"/>
<feature type="region of interest" description="Disordered" evidence="1">
    <location>
        <begin position="76"/>
        <end position="100"/>
    </location>
</feature>
<feature type="region of interest" description="Disordered" evidence="1">
    <location>
        <begin position="32"/>
        <end position="59"/>
    </location>
</feature>
<gene>
    <name evidence="3" type="ORF">BGZ95_009783</name>
</gene>
<feature type="compositionally biased region" description="Low complexity" evidence="1">
    <location>
        <begin position="122"/>
        <end position="134"/>
    </location>
</feature>
<feature type="compositionally biased region" description="Acidic residues" evidence="1">
    <location>
        <begin position="37"/>
        <end position="58"/>
    </location>
</feature>
<evidence type="ECO:0000313" key="4">
    <source>
        <dbReference type="Proteomes" id="UP001194580"/>
    </source>
</evidence>
<name>A0AAD4DEF2_9FUNG</name>
<accession>A0AAD4DEF2</accession>